<keyword evidence="10 18" id="KW-0808">Transferase</keyword>
<accession>A0ABP8ZTE0</accession>
<evidence type="ECO:0000256" key="8">
    <source>
        <dbReference type="ARBA" id="ARBA00022475"/>
    </source>
</evidence>
<keyword evidence="9" id="KW-0444">Lipid biosynthesis</keyword>
<feature type="transmembrane region" description="Helical" evidence="20">
    <location>
        <begin position="164"/>
        <end position="191"/>
    </location>
</feature>
<dbReference type="EMBL" id="BAABKO010000001">
    <property type="protein sequence ID" value="GAA4764364.1"/>
    <property type="molecule type" value="Genomic_DNA"/>
</dbReference>
<dbReference type="PROSITE" id="PS01315">
    <property type="entry name" value="CDS"/>
    <property type="match status" value="1"/>
</dbReference>
<feature type="transmembrane region" description="Helical" evidence="20">
    <location>
        <begin position="265"/>
        <end position="285"/>
    </location>
</feature>
<feature type="region of interest" description="Disordered" evidence="19">
    <location>
        <begin position="1"/>
        <end position="25"/>
    </location>
</feature>
<evidence type="ECO:0000313" key="22">
    <source>
        <dbReference type="Proteomes" id="UP001501645"/>
    </source>
</evidence>
<evidence type="ECO:0000256" key="12">
    <source>
        <dbReference type="ARBA" id="ARBA00022695"/>
    </source>
</evidence>
<comment type="caution">
    <text evidence="21">The sequence shown here is derived from an EMBL/GenBank/DDBJ whole genome shotgun (WGS) entry which is preliminary data.</text>
</comment>
<keyword evidence="11 18" id="KW-0812">Transmembrane</keyword>
<keyword evidence="16" id="KW-0594">Phospholipid biosynthesis</keyword>
<dbReference type="GO" id="GO:0016779">
    <property type="term" value="F:nucleotidyltransferase activity"/>
    <property type="evidence" value="ECO:0007669"/>
    <property type="project" value="UniProtKB-KW"/>
</dbReference>
<protein>
    <recommendedName>
        <fullName evidence="7 18">Phosphatidate cytidylyltransferase</fullName>
        <ecNumber evidence="6 18">2.7.7.41</ecNumber>
    </recommendedName>
</protein>
<keyword evidence="13 20" id="KW-1133">Transmembrane helix</keyword>
<comment type="pathway">
    <text evidence="3 18">Phospholipid metabolism; CDP-diacylglycerol biosynthesis; CDP-diacylglycerol from sn-glycerol 3-phosphate: step 3/3.</text>
</comment>
<comment type="subcellular location">
    <subcellularLocation>
        <location evidence="2">Cell membrane</location>
        <topology evidence="2">Multi-pass membrane protein</topology>
    </subcellularLocation>
</comment>
<dbReference type="Pfam" id="PF01148">
    <property type="entry name" value="CTP_transf_1"/>
    <property type="match status" value="1"/>
</dbReference>
<organism evidence="21 22">
    <name type="scientific">Microbacterium gilvum</name>
    <dbReference type="NCBI Taxonomy" id="1336204"/>
    <lineage>
        <taxon>Bacteria</taxon>
        <taxon>Bacillati</taxon>
        <taxon>Actinomycetota</taxon>
        <taxon>Actinomycetes</taxon>
        <taxon>Micrococcales</taxon>
        <taxon>Microbacteriaceae</taxon>
        <taxon>Microbacterium</taxon>
    </lineage>
</organism>
<keyword evidence="8" id="KW-1003">Cell membrane</keyword>
<evidence type="ECO:0000256" key="6">
    <source>
        <dbReference type="ARBA" id="ARBA00012487"/>
    </source>
</evidence>
<evidence type="ECO:0000256" key="11">
    <source>
        <dbReference type="ARBA" id="ARBA00022692"/>
    </source>
</evidence>
<feature type="transmembrane region" description="Helical" evidence="20">
    <location>
        <begin position="135"/>
        <end position="152"/>
    </location>
</feature>
<comment type="pathway">
    <text evidence="4">Lipid metabolism.</text>
</comment>
<evidence type="ECO:0000313" key="21">
    <source>
        <dbReference type="EMBL" id="GAA4764364.1"/>
    </source>
</evidence>
<evidence type="ECO:0000256" key="20">
    <source>
        <dbReference type="SAM" id="Phobius"/>
    </source>
</evidence>
<dbReference type="PANTHER" id="PTHR46382:SF1">
    <property type="entry name" value="PHOSPHATIDATE CYTIDYLYLTRANSFERASE"/>
    <property type="match status" value="1"/>
</dbReference>
<feature type="transmembrane region" description="Helical" evidence="20">
    <location>
        <begin position="197"/>
        <end position="217"/>
    </location>
</feature>
<keyword evidence="12 18" id="KW-0548">Nucleotidyltransferase</keyword>
<keyword evidence="17" id="KW-1208">Phospholipid metabolism</keyword>
<evidence type="ECO:0000256" key="17">
    <source>
        <dbReference type="ARBA" id="ARBA00023264"/>
    </source>
</evidence>
<evidence type="ECO:0000256" key="15">
    <source>
        <dbReference type="ARBA" id="ARBA00023136"/>
    </source>
</evidence>
<dbReference type="RefSeq" id="WP_345435389.1">
    <property type="nucleotide sequence ID" value="NZ_BAABKO010000001.1"/>
</dbReference>
<evidence type="ECO:0000256" key="18">
    <source>
        <dbReference type="RuleBase" id="RU003938"/>
    </source>
</evidence>
<evidence type="ECO:0000256" key="1">
    <source>
        <dbReference type="ARBA" id="ARBA00001698"/>
    </source>
</evidence>
<feature type="transmembrane region" description="Helical" evidence="20">
    <location>
        <begin position="238"/>
        <end position="259"/>
    </location>
</feature>
<reference evidence="22" key="1">
    <citation type="journal article" date="2019" name="Int. J. Syst. Evol. Microbiol.">
        <title>The Global Catalogue of Microorganisms (GCM) 10K type strain sequencing project: providing services to taxonomists for standard genome sequencing and annotation.</title>
        <authorList>
            <consortium name="The Broad Institute Genomics Platform"/>
            <consortium name="The Broad Institute Genome Sequencing Center for Infectious Disease"/>
            <person name="Wu L."/>
            <person name="Ma J."/>
        </authorList>
    </citation>
    <scope>NUCLEOTIDE SEQUENCE [LARGE SCALE GENOMIC DNA]</scope>
    <source>
        <strain evidence="22">JCM 18537</strain>
    </source>
</reference>
<evidence type="ECO:0000256" key="10">
    <source>
        <dbReference type="ARBA" id="ARBA00022679"/>
    </source>
</evidence>
<evidence type="ECO:0000256" key="5">
    <source>
        <dbReference type="ARBA" id="ARBA00010185"/>
    </source>
</evidence>
<keyword evidence="22" id="KW-1185">Reference proteome</keyword>
<keyword evidence="14" id="KW-0443">Lipid metabolism</keyword>
<sequence>MTDDPGSEDAPAGGPRHEQGSFQERVNAARDEFENQVAHAREQFEERNERIKERTGRDLLSAILVGVAAGAVVLVSLLVAKWLFTGVALLVSVLGVHELWRAFRAAGRRVDLAPQLVAVALLLASGVAADLWLHWVALFASMAFIVVWRMLAQMAAQDGRAPREIVADGLVGAFIPLYVPFLASLALVLLREERGEWWILAFLVVVVVSDTAAYAAGLAFGRHPMAPRVSPKKTWEGFAGAAAGALLAGALLGTFMLGIPWWAGLVFGAVILLTATAGDLGESLIKRDLGIKDMSSALPGHGGVLDRLDSMLPSAVAALALHFLLSPLAVL</sequence>
<evidence type="ECO:0000256" key="14">
    <source>
        <dbReference type="ARBA" id="ARBA00023098"/>
    </source>
</evidence>
<dbReference type="Proteomes" id="UP001501645">
    <property type="component" value="Unassembled WGS sequence"/>
</dbReference>
<name>A0ABP8ZTE0_9MICO</name>
<keyword evidence="15 20" id="KW-0472">Membrane</keyword>
<evidence type="ECO:0000256" key="16">
    <source>
        <dbReference type="ARBA" id="ARBA00023209"/>
    </source>
</evidence>
<gene>
    <name evidence="21" type="ORF">GCM10023351_03890</name>
</gene>
<evidence type="ECO:0000256" key="9">
    <source>
        <dbReference type="ARBA" id="ARBA00022516"/>
    </source>
</evidence>
<dbReference type="EC" id="2.7.7.41" evidence="6 18"/>
<dbReference type="InterPro" id="IPR000374">
    <property type="entry name" value="PC_trans"/>
</dbReference>
<dbReference type="PANTHER" id="PTHR46382">
    <property type="entry name" value="PHOSPHATIDATE CYTIDYLYLTRANSFERASE"/>
    <property type="match status" value="1"/>
</dbReference>
<evidence type="ECO:0000256" key="19">
    <source>
        <dbReference type="SAM" id="MobiDB-lite"/>
    </source>
</evidence>
<evidence type="ECO:0000256" key="7">
    <source>
        <dbReference type="ARBA" id="ARBA00019373"/>
    </source>
</evidence>
<evidence type="ECO:0000256" key="13">
    <source>
        <dbReference type="ARBA" id="ARBA00022989"/>
    </source>
</evidence>
<feature type="transmembrane region" description="Helical" evidence="20">
    <location>
        <begin position="59"/>
        <end position="76"/>
    </location>
</feature>
<proteinExistence type="inferred from homology"/>
<evidence type="ECO:0000256" key="2">
    <source>
        <dbReference type="ARBA" id="ARBA00004651"/>
    </source>
</evidence>
<comment type="catalytic activity">
    <reaction evidence="1 18">
        <text>a 1,2-diacyl-sn-glycero-3-phosphate + CTP + H(+) = a CDP-1,2-diacyl-sn-glycerol + diphosphate</text>
        <dbReference type="Rhea" id="RHEA:16229"/>
        <dbReference type="ChEBI" id="CHEBI:15378"/>
        <dbReference type="ChEBI" id="CHEBI:33019"/>
        <dbReference type="ChEBI" id="CHEBI:37563"/>
        <dbReference type="ChEBI" id="CHEBI:58332"/>
        <dbReference type="ChEBI" id="CHEBI:58608"/>
        <dbReference type="EC" id="2.7.7.41"/>
    </reaction>
</comment>
<comment type="similarity">
    <text evidence="5 18">Belongs to the CDS family.</text>
</comment>
<evidence type="ECO:0000256" key="3">
    <source>
        <dbReference type="ARBA" id="ARBA00005119"/>
    </source>
</evidence>
<evidence type="ECO:0000256" key="4">
    <source>
        <dbReference type="ARBA" id="ARBA00005189"/>
    </source>
</evidence>